<keyword evidence="7" id="KW-1185">Reference proteome</keyword>
<name>A0ABV9ET50_9ACTN</name>
<feature type="compositionally biased region" description="Low complexity" evidence="5">
    <location>
        <begin position="570"/>
        <end position="590"/>
    </location>
</feature>
<dbReference type="Gene3D" id="1.10.1740.10">
    <property type="match status" value="1"/>
</dbReference>
<keyword evidence="1" id="KW-0805">Transcription regulation</keyword>
<accession>A0ABV9ET50</accession>
<dbReference type="PRINTS" id="PR01217">
    <property type="entry name" value="PRICHEXTENSN"/>
</dbReference>
<proteinExistence type="predicted"/>
<dbReference type="PANTHER" id="PTHR43133">
    <property type="entry name" value="RNA POLYMERASE ECF-TYPE SIGMA FACTO"/>
    <property type="match status" value="1"/>
</dbReference>
<feature type="compositionally biased region" description="Gly residues" evidence="5">
    <location>
        <begin position="544"/>
        <end position="569"/>
    </location>
</feature>
<feature type="region of interest" description="Disordered" evidence="5">
    <location>
        <begin position="380"/>
        <end position="590"/>
    </location>
</feature>
<evidence type="ECO:0000313" key="6">
    <source>
        <dbReference type="EMBL" id="MFC4591284.1"/>
    </source>
</evidence>
<reference evidence="7" key="1">
    <citation type="journal article" date="2019" name="Int. J. Syst. Evol. Microbiol.">
        <title>The Global Catalogue of Microorganisms (GCM) 10K type strain sequencing project: providing services to taxonomists for standard genome sequencing and annotation.</title>
        <authorList>
            <consortium name="The Broad Institute Genomics Platform"/>
            <consortium name="The Broad Institute Genome Sequencing Center for Infectious Disease"/>
            <person name="Wu L."/>
            <person name="Ma J."/>
        </authorList>
    </citation>
    <scope>NUCLEOTIDE SEQUENCE [LARGE SCALE GENOMIC DNA]</scope>
    <source>
        <strain evidence="7">CCUG 49560</strain>
    </source>
</reference>
<dbReference type="EMBL" id="JBHSFN010000031">
    <property type="protein sequence ID" value="MFC4591284.1"/>
    <property type="molecule type" value="Genomic_DNA"/>
</dbReference>
<keyword evidence="3" id="KW-0238">DNA-binding</keyword>
<feature type="compositionally biased region" description="Low complexity" evidence="5">
    <location>
        <begin position="350"/>
        <end position="364"/>
    </location>
</feature>
<evidence type="ECO:0000256" key="1">
    <source>
        <dbReference type="ARBA" id="ARBA00023015"/>
    </source>
</evidence>
<dbReference type="InterPro" id="IPR039425">
    <property type="entry name" value="RNA_pol_sigma-70-like"/>
</dbReference>
<sequence length="590" mass="59625">MNDSVLVEALRARDPGALAALYDSYAESIYRYAWALLESSDSAQVALRDTLIAAEAHVHALADPERLRVWLYALARGESLRRRPAPPPDVDATRPTTPVPETGDGDLRVVAVNAVGALPDDEREILDLLTRHAIPEDELAAVLGTTGEEADRLRAASAAHLQDLVTAEILARDSPRDCEERAEILAGLPGGLDGETREALLTHAAGCDTCAPHLERQVSPAKVFGLLPWPVLPETLRVRVMSCFIDPELVPYRRFVARRTGLLDGAGFPARPAKGHRRWPQALAGAVAAVAIVTAAIILAASLREVDDPLSQSAFGAAFPPAPASGAGGTPAPPEPTGRRLAEHEKVPEPRGTALTAPAAAPGSAVPVPVAVARPGRNASAAPARLPAPSPAASVPVTSRVASPPSSRTATPAPSGVAPPTAPAPPSPAPSGRPSAVPSPTVSHQHGPVPTPCPSRTRRPRPTPTPPKTGDPSPPGTPAPSASAPSEGPPSAPPPARHHARRASGHGPSGNGKGNGGTAAPTATGDPAAPDTGNPGSTDTGSPGATGTGSSRSGGTGSPASGGSGGPTAGQGPEAAPETPAATGARVHRP</sequence>
<evidence type="ECO:0000256" key="5">
    <source>
        <dbReference type="SAM" id="MobiDB-lite"/>
    </source>
</evidence>
<evidence type="ECO:0000313" key="7">
    <source>
        <dbReference type="Proteomes" id="UP001595891"/>
    </source>
</evidence>
<dbReference type="PANTHER" id="PTHR43133:SF8">
    <property type="entry name" value="RNA POLYMERASE SIGMA FACTOR HI_1459-RELATED"/>
    <property type="match status" value="1"/>
</dbReference>
<feature type="compositionally biased region" description="Low complexity" evidence="5">
    <location>
        <begin position="518"/>
        <end position="543"/>
    </location>
</feature>
<feature type="compositionally biased region" description="Low complexity" evidence="5">
    <location>
        <begin position="380"/>
        <end position="419"/>
    </location>
</feature>
<dbReference type="Proteomes" id="UP001595891">
    <property type="component" value="Unassembled WGS sequence"/>
</dbReference>
<gene>
    <name evidence="6" type="ORF">ACFO8L_34685</name>
</gene>
<dbReference type="InterPro" id="IPR013325">
    <property type="entry name" value="RNA_pol_sigma_r2"/>
</dbReference>
<feature type="region of interest" description="Disordered" evidence="5">
    <location>
        <begin position="81"/>
        <end position="104"/>
    </location>
</feature>
<comment type="caution">
    <text evidence="6">The sequence shown here is derived from an EMBL/GenBank/DDBJ whole genome shotgun (WGS) entry which is preliminary data.</text>
</comment>
<feature type="compositionally biased region" description="Pro residues" evidence="5">
    <location>
        <begin position="462"/>
        <end position="478"/>
    </location>
</feature>
<feature type="compositionally biased region" description="Pro residues" evidence="5">
    <location>
        <begin position="420"/>
        <end position="431"/>
    </location>
</feature>
<keyword evidence="2" id="KW-0731">Sigma factor</keyword>
<dbReference type="RefSeq" id="WP_380708377.1">
    <property type="nucleotide sequence ID" value="NZ_JBHSFN010000031.1"/>
</dbReference>
<feature type="region of interest" description="Disordered" evidence="5">
    <location>
        <begin position="317"/>
        <end position="364"/>
    </location>
</feature>
<evidence type="ECO:0000256" key="3">
    <source>
        <dbReference type="ARBA" id="ARBA00023125"/>
    </source>
</evidence>
<keyword evidence="4" id="KW-0804">Transcription</keyword>
<evidence type="ECO:0000256" key="2">
    <source>
        <dbReference type="ARBA" id="ARBA00023082"/>
    </source>
</evidence>
<dbReference type="SUPFAM" id="SSF88946">
    <property type="entry name" value="Sigma2 domain of RNA polymerase sigma factors"/>
    <property type="match status" value="1"/>
</dbReference>
<organism evidence="6 7">
    <name type="scientific">Sphaerisporangium corydalis</name>
    <dbReference type="NCBI Taxonomy" id="1441875"/>
    <lineage>
        <taxon>Bacteria</taxon>
        <taxon>Bacillati</taxon>
        <taxon>Actinomycetota</taxon>
        <taxon>Actinomycetes</taxon>
        <taxon>Streptosporangiales</taxon>
        <taxon>Streptosporangiaceae</taxon>
        <taxon>Sphaerisporangium</taxon>
    </lineage>
</organism>
<feature type="compositionally biased region" description="Basic and acidic residues" evidence="5">
    <location>
        <begin position="337"/>
        <end position="349"/>
    </location>
</feature>
<evidence type="ECO:0008006" key="8">
    <source>
        <dbReference type="Google" id="ProtNLM"/>
    </source>
</evidence>
<feature type="compositionally biased region" description="Gly residues" evidence="5">
    <location>
        <begin position="507"/>
        <end position="517"/>
    </location>
</feature>
<evidence type="ECO:0000256" key="4">
    <source>
        <dbReference type="ARBA" id="ARBA00023163"/>
    </source>
</evidence>
<protein>
    <recommendedName>
        <fullName evidence="8">RNA polymerase sigma-70 region 2 domain-containing protein</fullName>
    </recommendedName>
</protein>